<keyword evidence="2" id="KW-0560">Oxidoreductase</keyword>
<comment type="caution">
    <text evidence="4">The sequence shown here is derived from an EMBL/GenBank/DDBJ whole genome shotgun (WGS) entry which is preliminary data.</text>
</comment>
<keyword evidence="3" id="KW-0520">NAD</keyword>
<sequence length="271" mass="27989">MGKLDGKVAFITGAARGMGRAAAVRLAEDGADIVAVDICGQIASVPYPLATVDDLKETERLVEALGRRIVARAADVRDREGLQAAFDEGRAELGPVGIVIANAGIAPMAVEEHPAAWQDSLDVNLTGVFHTVDVAVPSMVEAGHGGSIALVSSTGGLVGVNGPDPGGLSYGAAKHAVVGLMRSYANFLARHSIRVNTVNPTGTRTTMAVNDAMAAFFARSASFSGEKARALPVDMIEPEDVANALAWLVSDDARYVTGVALPVDAGFVNKK</sequence>
<dbReference type="Proteomes" id="UP001500449">
    <property type="component" value="Unassembled WGS sequence"/>
</dbReference>
<dbReference type="Pfam" id="PF13561">
    <property type="entry name" value="adh_short_C2"/>
    <property type="match status" value="1"/>
</dbReference>
<proteinExistence type="inferred from homology"/>
<accession>A0ABN2N4F0</accession>
<comment type="similarity">
    <text evidence="1">Belongs to the short-chain dehydrogenases/reductases (SDR) family.</text>
</comment>
<dbReference type="InterPro" id="IPR020904">
    <property type="entry name" value="Sc_DH/Rdtase_CS"/>
</dbReference>
<name>A0ABN2N4F0_9PSEU</name>
<dbReference type="InterPro" id="IPR002347">
    <property type="entry name" value="SDR_fam"/>
</dbReference>
<dbReference type="PROSITE" id="PS00061">
    <property type="entry name" value="ADH_SHORT"/>
    <property type="match status" value="1"/>
</dbReference>
<dbReference type="EMBL" id="BAAAQK010000009">
    <property type="protein sequence ID" value="GAA1851395.1"/>
    <property type="molecule type" value="Genomic_DNA"/>
</dbReference>
<dbReference type="InterPro" id="IPR023985">
    <property type="entry name" value="SDR_subfam_1"/>
</dbReference>
<dbReference type="Gene3D" id="3.40.50.720">
    <property type="entry name" value="NAD(P)-binding Rossmann-like Domain"/>
    <property type="match status" value="1"/>
</dbReference>
<dbReference type="PANTHER" id="PTHR42760:SF133">
    <property type="entry name" value="3-OXOACYL-[ACYL-CARRIER-PROTEIN] REDUCTASE"/>
    <property type="match status" value="1"/>
</dbReference>
<dbReference type="PRINTS" id="PR00081">
    <property type="entry name" value="GDHRDH"/>
</dbReference>
<dbReference type="CDD" id="cd05233">
    <property type="entry name" value="SDR_c"/>
    <property type="match status" value="1"/>
</dbReference>
<evidence type="ECO:0000313" key="5">
    <source>
        <dbReference type="Proteomes" id="UP001500449"/>
    </source>
</evidence>
<dbReference type="RefSeq" id="WP_344417732.1">
    <property type="nucleotide sequence ID" value="NZ_BAAAQK010000009.1"/>
</dbReference>
<dbReference type="SUPFAM" id="SSF51735">
    <property type="entry name" value="NAD(P)-binding Rossmann-fold domains"/>
    <property type="match status" value="1"/>
</dbReference>
<gene>
    <name evidence="4" type="ORF">GCM10009836_34230</name>
</gene>
<evidence type="ECO:0000256" key="1">
    <source>
        <dbReference type="ARBA" id="ARBA00006484"/>
    </source>
</evidence>
<protein>
    <submittedName>
        <fullName evidence="4">Mycofactocin-coupled SDR family oxidoreductase</fullName>
    </submittedName>
</protein>
<dbReference type="PRINTS" id="PR00080">
    <property type="entry name" value="SDRFAMILY"/>
</dbReference>
<organism evidence="4 5">
    <name type="scientific">Pseudonocardia ailaonensis</name>
    <dbReference type="NCBI Taxonomy" id="367279"/>
    <lineage>
        <taxon>Bacteria</taxon>
        <taxon>Bacillati</taxon>
        <taxon>Actinomycetota</taxon>
        <taxon>Actinomycetes</taxon>
        <taxon>Pseudonocardiales</taxon>
        <taxon>Pseudonocardiaceae</taxon>
        <taxon>Pseudonocardia</taxon>
    </lineage>
</organism>
<dbReference type="InterPro" id="IPR036291">
    <property type="entry name" value="NAD(P)-bd_dom_sf"/>
</dbReference>
<evidence type="ECO:0000256" key="3">
    <source>
        <dbReference type="ARBA" id="ARBA00023027"/>
    </source>
</evidence>
<evidence type="ECO:0000313" key="4">
    <source>
        <dbReference type="EMBL" id="GAA1851395.1"/>
    </source>
</evidence>
<dbReference type="NCBIfam" id="NF009467">
    <property type="entry name" value="PRK12826.1-3"/>
    <property type="match status" value="1"/>
</dbReference>
<evidence type="ECO:0000256" key="2">
    <source>
        <dbReference type="ARBA" id="ARBA00023002"/>
    </source>
</evidence>
<keyword evidence="5" id="KW-1185">Reference proteome</keyword>
<dbReference type="PANTHER" id="PTHR42760">
    <property type="entry name" value="SHORT-CHAIN DEHYDROGENASES/REDUCTASES FAMILY MEMBER"/>
    <property type="match status" value="1"/>
</dbReference>
<dbReference type="NCBIfam" id="TIGR03971">
    <property type="entry name" value="SDR_subfam_1"/>
    <property type="match status" value="1"/>
</dbReference>
<reference evidence="4 5" key="1">
    <citation type="journal article" date="2019" name="Int. J. Syst. Evol. Microbiol.">
        <title>The Global Catalogue of Microorganisms (GCM) 10K type strain sequencing project: providing services to taxonomists for standard genome sequencing and annotation.</title>
        <authorList>
            <consortium name="The Broad Institute Genomics Platform"/>
            <consortium name="The Broad Institute Genome Sequencing Center for Infectious Disease"/>
            <person name="Wu L."/>
            <person name="Ma J."/>
        </authorList>
    </citation>
    <scope>NUCLEOTIDE SEQUENCE [LARGE SCALE GENOMIC DNA]</scope>
    <source>
        <strain evidence="4 5">JCM 16009</strain>
    </source>
</reference>